<dbReference type="OrthoDB" id="5526466at2"/>
<name>A0A1U7HAT4_9CYAN</name>
<dbReference type="RefSeq" id="WP_073600848.1">
    <property type="nucleotide sequence ID" value="NZ_MRCB01000027.1"/>
</dbReference>
<dbReference type="Gene3D" id="2.60.120.1140">
    <property type="entry name" value="Protein of unknown function DUF192"/>
    <property type="match status" value="1"/>
</dbReference>
<sequence length="188" mass="21507">MEVTRQTAQTNIQTKQAQNSEKSLFYQFIKFIKFVGPIAGFTAALSPLPLYFWTRQPQYLPIGATFTSNNQTVQLELADDRKEYAHGLKFRNSISENHGMLFVLNKPEKVKLWMKDTYIPLDMIFLRNGVIKSIVEAAPPCKTKICPKYDSVYPVNQVIELPANSTKTLNLKVGKKIQLDFNTNIMQN</sequence>
<evidence type="ECO:0000313" key="2">
    <source>
        <dbReference type="Proteomes" id="UP000186868"/>
    </source>
</evidence>
<evidence type="ECO:0000313" key="1">
    <source>
        <dbReference type="EMBL" id="OKH20689.1"/>
    </source>
</evidence>
<dbReference type="InterPro" id="IPR003795">
    <property type="entry name" value="DUF192"/>
</dbReference>
<proteinExistence type="predicted"/>
<gene>
    <name evidence="1" type="ORF">NIES593_17695</name>
</gene>
<keyword evidence="2" id="KW-1185">Reference proteome</keyword>
<comment type="caution">
    <text evidence="1">The sequence shown here is derived from an EMBL/GenBank/DDBJ whole genome shotgun (WGS) entry which is preliminary data.</text>
</comment>
<dbReference type="AlphaFoldDB" id="A0A1U7HAT4"/>
<organism evidence="1 2">
    <name type="scientific">Hydrococcus rivularis NIES-593</name>
    <dbReference type="NCBI Taxonomy" id="1921803"/>
    <lineage>
        <taxon>Bacteria</taxon>
        <taxon>Bacillati</taxon>
        <taxon>Cyanobacteriota</taxon>
        <taxon>Cyanophyceae</taxon>
        <taxon>Pleurocapsales</taxon>
        <taxon>Hydrococcaceae</taxon>
        <taxon>Hydrococcus</taxon>
    </lineage>
</organism>
<dbReference type="Pfam" id="PF02643">
    <property type="entry name" value="DUF192"/>
    <property type="match status" value="1"/>
</dbReference>
<dbReference type="InterPro" id="IPR038695">
    <property type="entry name" value="Saro_0823-like_sf"/>
</dbReference>
<protein>
    <recommendedName>
        <fullName evidence="3">DUF192 domain-containing protein</fullName>
    </recommendedName>
</protein>
<reference evidence="1 2" key="1">
    <citation type="submission" date="2016-11" db="EMBL/GenBank/DDBJ databases">
        <title>Draft Genome Sequences of Nine Cyanobacterial Strains from Diverse Habitats.</title>
        <authorList>
            <person name="Zhu T."/>
            <person name="Hou S."/>
            <person name="Lu X."/>
            <person name="Hess W.R."/>
        </authorList>
    </citation>
    <scope>NUCLEOTIDE SEQUENCE [LARGE SCALE GENOMIC DNA]</scope>
    <source>
        <strain evidence="1 2">NIES-593</strain>
    </source>
</reference>
<accession>A0A1U7HAT4</accession>
<dbReference type="STRING" id="1921803.NIES593_17695"/>
<dbReference type="PANTHER" id="PTHR37953:SF1">
    <property type="entry name" value="UPF0127 PROTEIN MJ1496"/>
    <property type="match status" value="1"/>
</dbReference>
<dbReference type="Proteomes" id="UP000186868">
    <property type="component" value="Unassembled WGS sequence"/>
</dbReference>
<evidence type="ECO:0008006" key="3">
    <source>
        <dbReference type="Google" id="ProtNLM"/>
    </source>
</evidence>
<dbReference type="EMBL" id="MRCB01000027">
    <property type="protein sequence ID" value="OKH20689.1"/>
    <property type="molecule type" value="Genomic_DNA"/>
</dbReference>
<dbReference type="PANTHER" id="PTHR37953">
    <property type="entry name" value="UPF0127 PROTEIN MJ1496"/>
    <property type="match status" value="1"/>
</dbReference>